<dbReference type="EMBL" id="LR796318">
    <property type="protein sequence ID" value="CAB4136583.1"/>
    <property type="molecule type" value="Genomic_DNA"/>
</dbReference>
<gene>
    <name evidence="1" type="ORF">UFOVP312_21</name>
</gene>
<evidence type="ECO:0000313" key="1">
    <source>
        <dbReference type="EMBL" id="CAB4136583.1"/>
    </source>
</evidence>
<name>A0A6J5LTV0_9CAUD</name>
<proteinExistence type="predicted"/>
<protein>
    <submittedName>
        <fullName evidence="1">Uncharacterized protein</fullName>
    </submittedName>
</protein>
<reference evidence="1" key="1">
    <citation type="submission" date="2020-04" db="EMBL/GenBank/DDBJ databases">
        <authorList>
            <person name="Chiriac C."/>
            <person name="Salcher M."/>
            <person name="Ghai R."/>
            <person name="Kavagutti S V."/>
        </authorList>
    </citation>
    <scope>NUCLEOTIDE SEQUENCE</scope>
</reference>
<organism evidence="1">
    <name type="scientific">uncultured Caudovirales phage</name>
    <dbReference type="NCBI Taxonomy" id="2100421"/>
    <lineage>
        <taxon>Viruses</taxon>
        <taxon>Duplodnaviria</taxon>
        <taxon>Heunggongvirae</taxon>
        <taxon>Uroviricota</taxon>
        <taxon>Caudoviricetes</taxon>
        <taxon>Peduoviridae</taxon>
        <taxon>Maltschvirus</taxon>
        <taxon>Maltschvirus maltsch</taxon>
    </lineage>
</organism>
<accession>A0A6J5LTV0</accession>
<sequence length="59" mass="7173">MTLEEYKRGLETFDWYYSYSDDYSVWSQARARKDELEAAQKVHDPERVIWKEVAGRKLK</sequence>